<proteinExistence type="predicted"/>
<dbReference type="Proteomes" id="UP000663859">
    <property type="component" value="Unassembled WGS sequence"/>
</dbReference>
<protein>
    <submittedName>
        <fullName evidence="1">Uncharacterized protein</fullName>
    </submittedName>
</protein>
<keyword evidence="2" id="KW-1185">Reference proteome</keyword>
<reference evidence="1" key="1">
    <citation type="submission" date="2021-02" db="EMBL/GenBank/DDBJ databases">
        <authorList>
            <person name="Cremers G."/>
            <person name="Picone N."/>
        </authorList>
    </citation>
    <scope>NUCLEOTIDE SEQUENCE</scope>
    <source>
        <strain evidence="1">PQ17</strain>
    </source>
</reference>
<comment type="caution">
    <text evidence="1">The sequence shown here is derived from an EMBL/GenBank/DDBJ whole genome shotgun (WGS) entry which is preliminary data.</text>
</comment>
<gene>
    <name evidence="1" type="ORF">MPNT_50177</name>
</gene>
<organism evidence="1 2">
    <name type="scientific">Candidatus Methylacidithermus pantelleriae</name>
    <dbReference type="NCBI Taxonomy" id="2744239"/>
    <lineage>
        <taxon>Bacteria</taxon>
        <taxon>Pseudomonadati</taxon>
        <taxon>Verrucomicrobiota</taxon>
        <taxon>Methylacidiphilae</taxon>
        <taxon>Methylacidiphilales</taxon>
        <taxon>Methylacidiphilaceae</taxon>
        <taxon>Candidatus Methylacidithermus</taxon>
    </lineage>
</organism>
<dbReference type="AlphaFoldDB" id="A0A8J2BS04"/>
<evidence type="ECO:0000313" key="1">
    <source>
        <dbReference type="EMBL" id="CAF0702746.1"/>
    </source>
</evidence>
<name>A0A8J2BS04_9BACT</name>
<sequence length="81" mass="8831">MSSPKTLPAVPIEQLFDDNESRCQSGFEPRTRRRKAYRMDILLGKTAVGCGSPLGQGSNEPCIGLPLICSSSKPKSEARQH</sequence>
<accession>A0A8J2BS04</accession>
<evidence type="ECO:0000313" key="2">
    <source>
        <dbReference type="Proteomes" id="UP000663859"/>
    </source>
</evidence>
<dbReference type="EMBL" id="CAJNOB010000045">
    <property type="protein sequence ID" value="CAF0702746.1"/>
    <property type="molecule type" value="Genomic_DNA"/>
</dbReference>